<evidence type="ECO:0000256" key="4">
    <source>
        <dbReference type="ARBA" id="ARBA00023136"/>
    </source>
</evidence>
<accession>A0ABP3Y6W6</accession>
<evidence type="ECO:0000313" key="7">
    <source>
        <dbReference type="EMBL" id="GAA0876495.1"/>
    </source>
</evidence>
<comment type="subcellular location">
    <subcellularLocation>
        <location evidence="1">Membrane</location>
        <topology evidence="1">Multi-pass membrane protein</topology>
    </subcellularLocation>
</comment>
<dbReference type="Proteomes" id="UP001501126">
    <property type="component" value="Unassembled WGS sequence"/>
</dbReference>
<dbReference type="SUPFAM" id="SSF144091">
    <property type="entry name" value="Rhomboid-like"/>
    <property type="match status" value="1"/>
</dbReference>
<feature type="transmembrane region" description="Helical" evidence="5">
    <location>
        <begin position="134"/>
        <end position="152"/>
    </location>
</feature>
<dbReference type="Gene3D" id="1.20.1540.10">
    <property type="entry name" value="Rhomboid-like"/>
    <property type="match status" value="1"/>
</dbReference>
<dbReference type="Pfam" id="PF01694">
    <property type="entry name" value="Rhomboid"/>
    <property type="match status" value="1"/>
</dbReference>
<evidence type="ECO:0000256" key="1">
    <source>
        <dbReference type="ARBA" id="ARBA00004141"/>
    </source>
</evidence>
<keyword evidence="3 5" id="KW-1133">Transmembrane helix</keyword>
<feature type="transmembrane region" description="Helical" evidence="5">
    <location>
        <begin position="184"/>
        <end position="203"/>
    </location>
</feature>
<evidence type="ECO:0000256" key="2">
    <source>
        <dbReference type="ARBA" id="ARBA00022692"/>
    </source>
</evidence>
<sequence>MILPLWHGIKKGMLFDEKGMMNQFNPNKYEVFGYPIMLLLLMWTSYLADYELGLDLYEWGVKPRDWNGLRGVLFMPLIHSQNDFNHILNNSAPVFVLLASLVYFYRKIAFKVFALVWIFTGLFTWLVARDSYHIGMSGVIYGLVGFLFMSGALRNYRPLMGVSLFVVFLYGSLIWGIFPMQAHVSWEGHLFGLGTGIILSFLFRKQGPQSPKYQYEVEQEMGIEPEDLEAKWRELNAEHLPRHEQKAPAIQVNYEFVHKKKDQKEDATDGSK</sequence>
<feature type="transmembrane region" description="Helical" evidence="5">
    <location>
        <begin position="159"/>
        <end position="178"/>
    </location>
</feature>
<reference evidence="8" key="1">
    <citation type="journal article" date="2019" name="Int. J. Syst. Evol. Microbiol.">
        <title>The Global Catalogue of Microorganisms (GCM) 10K type strain sequencing project: providing services to taxonomists for standard genome sequencing and annotation.</title>
        <authorList>
            <consortium name="The Broad Institute Genomics Platform"/>
            <consortium name="The Broad Institute Genome Sequencing Center for Infectious Disease"/>
            <person name="Wu L."/>
            <person name="Ma J."/>
        </authorList>
    </citation>
    <scope>NUCLEOTIDE SEQUENCE [LARGE SCALE GENOMIC DNA]</scope>
    <source>
        <strain evidence="8">JCM 16083</strain>
    </source>
</reference>
<dbReference type="InterPro" id="IPR035952">
    <property type="entry name" value="Rhomboid-like_sf"/>
</dbReference>
<keyword evidence="2 5" id="KW-0812">Transmembrane</keyword>
<gene>
    <name evidence="7" type="ORF">GCM10009118_29050</name>
</gene>
<dbReference type="InterPro" id="IPR022764">
    <property type="entry name" value="Peptidase_S54_rhomboid_dom"/>
</dbReference>
<keyword evidence="4 5" id="KW-0472">Membrane</keyword>
<evidence type="ECO:0000313" key="8">
    <source>
        <dbReference type="Proteomes" id="UP001501126"/>
    </source>
</evidence>
<protein>
    <recommendedName>
        <fullName evidence="6">Peptidase S54 rhomboid domain-containing protein</fullName>
    </recommendedName>
</protein>
<feature type="transmembrane region" description="Helical" evidence="5">
    <location>
        <begin position="87"/>
        <end position="105"/>
    </location>
</feature>
<organism evidence="7 8">
    <name type="scientific">Wandonia haliotis</name>
    <dbReference type="NCBI Taxonomy" id="574963"/>
    <lineage>
        <taxon>Bacteria</taxon>
        <taxon>Pseudomonadati</taxon>
        <taxon>Bacteroidota</taxon>
        <taxon>Flavobacteriia</taxon>
        <taxon>Flavobacteriales</taxon>
        <taxon>Crocinitomicaceae</taxon>
        <taxon>Wandonia</taxon>
    </lineage>
</organism>
<dbReference type="EMBL" id="BAAAFH010000022">
    <property type="protein sequence ID" value="GAA0876495.1"/>
    <property type="molecule type" value="Genomic_DNA"/>
</dbReference>
<keyword evidence="8" id="KW-1185">Reference proteome</keyword>
<comment type="caution">
    <text evidence="7">The sequence shown here is derived from an EMBL/GenBank/DDBJ whole genome shotgun (WGS) entry which is preliminary data.</text>
</comment>
<feature type="transmembrane region" description="Helical" evidence="5">
    <location>
        <begin position="112"/>
        <end position="128"/>
    </location>
</feature>
<name>A0ABP3Y6W6_9FLAO</name>
<proteinExistence type="predicted"/>
<evidence type="ECO:0000256" key="3">
    <source>
        <dbReference type="ARBA" id="ARBA00022989"/>
    </source>
</evidence>
<feature type="transmembrane region" description="Helical" evidence="5">
    <location>
        <begin position="31"/>
        <end position="48"/>
    </location>
</feature>
<evidence type="ECO:0000259" key="6">
    <source>
        <dbReference type="Pfam" id="PF01694"/>
    </source>
</evidence>
<evidence type="ECO:0000256" key="5">
    <source>
        <dbReference type="SAM" id="Phobius"/>
    </source>
</evidence>
<feature type="domain" description="Peptidase S54 rhomboid" evidence="6">
    <location>
        <begin position="73"/>
        <end position="205"/>
    </location>
</feature>